<protein>
    <submittedName>
        <fullName evidence="2">Uncharacterized protein</fullName>
    </submittedName>
</protein>
<evidence type="ECO:0000256" key="1">
    <source>
        <dbReference type="SAM" id="MobiDB-lite"/>
    </source>
</evidence>
<keyword evidence="3" id="KW-1185">Reference proteome</keyword>
<name>A0ABV9ASK3_9ACTN</name>
<accession>A0ABV9ASK3</accession>
<evidence type="ECO:0000313" key="3">
    <source>
        <dbReference type="Proteomes" id="UP001595839"/>
    </source>
</evidence>
<evidence type="ECO:0000313" key="2">
    <source>
        <dbReference type="EMBL" id="MFC4502807.1"/>
    </source>
</evidence>
<sequence length="203" mass="22215">MEITMPPSAMDPRSAPSSGPRSFGRLLKNFGSWHERHSHPDDEYRHLSSLFNVNAKAFGRLSLYTQIDATGAPNPVGANPIARVGLKSAYFRKNFTGHQVTSVYQFLSDPELDYMWLRVLDTPRDLSARTHGIEASLVLEVADSAGYRAGTSLLEGRTGRRLLHPDHRCSGSQSRCKGPELPVCGGRLGHTSVLGARYQAGAP</sequence>
<gene>
    <name evidence="2" type="ORF">ACFPIH_25390</name>
</gene>
<dbReference type="Gene3D" id="3.40.462.20">
    <property type="match status" value="1"/>
</dbReference>
<dbReference type="Proteomes" id="UP001595839">
    <property type="component" value="Unassembled WGS sequence"/>
</dbReference>
<organism evidence="2 3">
    <name type="scientific">Streptomyces vulcanius</name>
    <dbReference type="NCBI Taxonomy" id="1441876"/>
    <lineage>
        <taxon>Bacteria</taxon>
        <taxon>Bacillati</taxon>
        <taxon>Actinomycetota</taxon>
        <taxon>Actinomycetes</taxon>
        <taxon>Kitasatosporales</taxon>
        <taxon>Streptomycetaceae</taxon>
        <taxon>Streptomyces</taxon>
    </lineage>
</organism>
<proteinExistence type="predicted"/>
<comment type="caution">
    <text evidence="2">The sequence shown here is derived from an EMBL/GenBank/DDBJ whole genome shotgun (WGS) entry which is preliminary data.</text>
</comment>
<dbReference type="EMBL" id="JBHSFK010000017">
    <property type="protein sequence ID" value="MFC4502807.1"/>
    <property type="molecule type" value="Genomic_DNA"/>
</dbReference>
<reference evidence="3" key="1">
    <citation type="journal article" date="2019" name="Int. J. Syst. Evol. Microbiol.">
        <title>The Global Catalogue of Microorganisms (GCM) 10K type strain sequencing project: providing services to taxonomists for standard genome sequencing and annotation.</title>
        <authorList>
            <consortium name="The Broad Institute Genomics Platform"/>
            <consortium name="The Broad Institute Genome Sequencing Center for Infectious Disease"/>
            <person name="Wu L."/>
            <person name="Ma J."/>
        </authorList>
    </citation>
    <scope>NUCLEOTIDE SEQUENCE [LARGE SCALE GENOMIC DNA]</scope>
    <source>
        <strain evidence="3">CGMCC 4.7177</strain>
    </source>
</reference>
<dbReference type="RefSeq" id="WP_381167123.1">
    <property type="nucleotide sequence ID" value="NZ_JBHSFK010000017.1"/>
</dbReference>
<feature type="region of interest" description="Disordered" evidence="1">
    <location>
        <begin position="1"/>
        <end position="21"/>
    </location>
</feature>